<dbReference type="Pfam" id="PF05721">
    <property type="entry name" value="PhyH"/>
    <property type="match status" value="1"/>
</dbReference>
<keyword evidence="4" id="KW-1185">Reference proteome</keyword>
<organism evidence="3 4">
    <name type="scientific">Thalassotalea agarivorans</name>
    <name type="common">Thalassomonas agarivorans</name>
    <dbReference type="NCBI Taxonomy" id="349064"/>
    <lineage>
        <taxon>Bacteria</taxon>
        <taxon>Pseudomonadati</taxon>
        <taxon>Pseudomonadota</taxon>
        <taxon>Gammaproteobacteria</taxon>
        <taxon>Alteromonadales</taxon>
        <taxon>Colwelliaceae</taxon>
        <taxon>Thalassotalea</taxon>
    </lineage>
</organism>
<dbReference type="Proteomes" id="UP000199308">
    <property type="component" value="Unassembled WGS sequence"/>
</dbReference>
<keyword evidence="2" id="KW-0408">Iron</keyword>
<keyword evidence="3" id="KW-0560">Oxidoreductase</keyword>
<evidence type="ECO:0000256" key="1">
    <source>
        <dbReference type="ARBA" id="ARBA00022723"/>
    </source>
</evidence>
<keyword evidence="1" id="KW-0479">Metal-binding</keyword>
<dbReference type="InterPro" id="IPR008775">
    <property type="entry name" value="Phytyl_CoA_dOase-like"/>
</dbReference>
<reference evidence="3 4" key="1">
    <citation type="submission" date="2016-10" db="EMBL/GenBank/DDBJ databases">
        <authorList>
            <person name="de Groot N.N."/>
        </authorList>
    </citation>
    <scope>NUCLEOTIDE SEQUENCE [LARGE SCALE GENOMIC DNA]</scope>
    <source>
        <strain evidence="3 4">DSM 19706</strain>
    </source>
</reference>
<gene>
    <name evidence="3" type="ORF">SAMN05660429_01045</name>
</gene>
<dbReference type="PANTHER" id="PTHR20883:SF15">
    <property type="entry name" value="PHYTANOYL-COA DIOXYGENASE DOMAIN-CONTAINING PROTEIN 1"/>
    <property type="match status" value="1"/>
</dbReference>
<evidence type="ECO:0000256" key="2">
    <source>
        <dbReference type="ARBA" id="ARBA00023004"/>
    </source>
</evidence>
<protein>
    <submittedName>
        <fullName evidence="3">Phytanoyl-CoA dioxygenase (PhyH)</fullName>
    </submittedName>
</protein>
<dbReference type="Gene3D" id="2.60.120.620">
    <property type="entry name" value="q2cbj1_9rhob like domain"/>
    <property type="match status" value="1"/>
</dbReference>
<dbReference type="PANTHER" id="PTHR20883">
    <property type="entry name" value="PHYTANOYL-COA DIOXYGENASE DOMAIN CONTAINING 1"/>
    <property type="match status" value="1"/>
</dbReference>
<dbReference type="AlphaFoldDB" id="A0A1I0BSS0"/>
<dbReference type="SUPFAM" id="SSF51197">
    <property type="entry name" value="Clavaminate synthase-like"/>
    <property type="match status" value="1"/>
</dbReference>
<dbReference type="EMBL" id="FOHK01000004">
    <property type="protein sequence ID" value="SET10107.1"/>
    <property type="molecule type" value="Genomic_DNA"/>
</dbReference>
<dbReference type="GO" id="GO:0005506">
    <property type="term" value="F:iron ion binding"/>
    <property type="evidence" value="ECO:0007669"/>
    <property type="project" value="UniProtKB-ARBA"/>
</dbReference>
<keyword evidence="3" id="KW-0223">Dioxygenase</keyword>
<sequence length="236" mass="26886">MIDIDALAQQFWKDGYIVVKNFFDSEVMDDLNQQIIEHFGMKPAFEHTDEFIEKSAVEVVPWFPQREGVTSFDVIGKNDQLNALTNTILDNEWYEQYAMVMFSKKGTKGQAWHQDCPPTDPKKFNMNRLIYTMDIDAELTGGQTMVMPGSHKQGLLPSPSEAFDESKAVTLTPKKGDLVLLHGHCYHKVTEVTGQYRVSTNFRVAPEGTPEDITDIGVYRNMLYQFSTSSVVEERT</sequence>
<evidence type="ECO:0000313" key="3">
    <source>
        <dbReference type="EMBL" id="SET10107.1"/>
    </source>
</evidence>
<evidence type="ECO:0000313" key="4">
    <source>
        <dbReference type="Proteomes" id="UP000199308"/>
    </source>
</evidence>
<proteinExistence type="predicted"/>
<accession>A0A1I0BSS0</accession>
<dbReference type="GO" id="GO:0016706">
    <property type="term" value="F:2-oxoglutarate-dependent dioxygenase activity"/>
    <property type="evidence" value="ECO:0007669"/>
    <property type="project" value="UniProtKB-ARBA"/>
</dbReference>
<dbReference type="STRING" id="349064.SAMN05660429_01045"/>
<dbReference type="RefSeq" id="WP_245732070.1">
    <property type="nucleotide sequence ID" value="NZ_AP027363.1"/>
</dbReference>
<name>A0A1I0BSS0_THASX</name>